<dbReference type="NCBIfam" id="TIGR02824">
    <property type="entry name" value="quinone_pig3"/>
    <property type="match status" value="1"/>
</dbReference>
<protein>
    <submittedName>
        <fullName evidence="4">NAD(P)H quinone oxidoreductase</fullName>
    </submittedName>
</protein>
<keyword evidence="2" id="KW-0560">Oxidoreductase</keyword>
<dbReference type="InterPro" id="IPR011032">
    <property type="entry name" value="GroES-like_sf"/>
</dbReference>
<dbReference type="InterPro" id="IPR036291">
    <property type="entry name" value="NAD(P)-bd_dom_sf"/>
</dbReference>
<dbReference type="InterPro" id="IPR020843">
    <property type="entry name" value="ER"/>
</dbReference>
<dbReference type="SUPFAM" id="SSF51735">
    <property type="entry name" value="NAD(P)-binding Rossmann-fold domains"/>
    <property type="match status" value="1"/>
</dbReference>
<sequence length="366" mass="37264">MDAHHHMCVMGSAEGPDYGAQVRAVVVTEPGGPEVLAVQDVPEPVPGPGEVLVAVEAAGVNRADLLQRAGAYPPPPGAAPWPGLEAAGVVLAVGPAADEAATSRTTKGAAEPARGARSDELAVGDRVAVLLAGGGYAERVVVSAALALRVPEAVSPVEAGALPEALATVWSNLREAQAAPGETVLVRGGSGGIGSIAVPLARLLGLRVIATAGGPQRVARVAALGADVALDHRADDLADQVLAATDGRGVDVVLDVLGAGGLEDNVRVLATGGRLVVIGLQKGRRGTLDLGTLMARRGRVIATTLRSREPADKARIMAEVREHVWPFVVDGRLRPVVHRTLGLDDAARAHELLASGEVFGKLVLVP</sequence>
<gene>
    <name evidence="4" type="ORF">CPE01_26530</name>
</gene>
<dbReference type="PANTHER" id="PTHR48106:SF8">
    <property type="entry name" value="OS02G0805600 PROTEIN"/>
    <property type="match status" value="1"/>
</dbReference>
<keyword evidence="5" id="KW-1185">Reference proteome</keyword>
<name>A0A510V0S0_9CELL</name>
<dbReference type="AlphaFoldDB" id="A0A510V0S0"/>
<dbReference type="Gene3D" id="3.90.180.10">
    <property type="entry name" value="Medium-chain alcohol dehydrogenases, catalytic domain"/>
    <property type="match status" value="1"/>
</dbReference>
<dbReference type="Pfam" id="PF08240">
    <property type="entry name" value="ADH_N"/>
    <property type="match status" value="1"/>
</dbReference>
<dbReference type="Proteomes" id="UP000321386">
    <property type="component" value="Unassembled WGS sequence"/>
</dbReference>
<dbReference type="EMBL" id="BJUA01000014">
    <property type="protein sequence ID" value="GEK18920.1"/>
    <property type="molecule type" value="Genomic_DNA"/>
</dbReference>
<feature type="domain" description="Enoyl reductase (ER)" evidence="3">
    <location>
        <begin position="31"/>
        <end position="364"/>
    </location>
</feature>
<evidence type="ECO:0000313" key="4">
    <source>
        <dbReference type="EMBL" id="GEK18920.1"/>
    </source>
</evidence>
<accession>A0A510V0S0</accession>
<dbReference type="Pfam" id="PF13602">
    <property type="entry name" value="ADH_zinc_N_2"/>
    <property type="match status" value="1"/>
</dbReference>
<comment type="caution">
    <text evidence="4">The sequence shown here is derived from an EMBL/GenBank/DDBJ whole genome shotgun (WGS) entry which is preliminary data.</text>
</comment>
<dbReference type="SMART" id="SM00829">
    <property type="entry name" value="PKS_ER"/>
    <property type="match status" value="1"/>
</dbReference>
<dbReference type="InterPro" id="IPR013154">
    <property type="entry name" value="ADH-like_N"/>
</dbReference>
<evidence type="ECO:0000313" key="5">
    <source>
        <dbReference type="Proteomes" id="UP000321386"/>
    </source>
</evidence>
<dbReference type="InterPro" id="IPR014189">
    <property type="entry name" value="Quinone_OxRdtase_PIG3"/>
</dbReference>
<dbReference type="SUPFAM" id="SSF50129">
    <property type="entry name" value="GroES-like"/>
    <property type="match status" value="1"/>
</dbReference>
<dbReference type="CDD" id="cd05276">
    <property type="entry name" value="p53_inducible_oxidoreductase"/>
    <property type="match status" value="1"/>
</dbReference>
<keyword evidence="1" id="KW-0521">NADP</keyword>
<proteinExistence type="predicted"/>
<evidence type="ECO:0000256" key="1">
    <source>
        <dbReference type="ARBA" id="ARBA00022857"/>
    </source>
</evidence>
<evidence type="ECO:0000256" key="2">
    <source>
        <dbReference type="ARBA" id="ARBA00023002"/>
    </source>
</evidence>
<dbReference type="PANTHER" id="PTHR48106">
    <property type="entry name" value="QUINONE OXIDOREDUCTASE PIG3-RELATED"/>
    <property type="match status" value="1"/>
</dbReference>
<organism evidence="4 5">
    <name type="scientific">Cellulomonas persica</name>
    <dbReference type="NCBI Taxonomy" id="76861"/>
    <lineage>
        <taxon>Bacteria</taxon>
        <taxon>Bacillati</taxon>
        <taxon>Actinomycetota</taxon>
        <taxon>Actinomycetes</taxon>
        <taxon>Micrococcales</taxon>
        <taxon>Cellulomonadaceae</taxon>
        <taxon>Cellulomonas</taxon>
    </lineage>
</organism>
<reference evidence="4 5" key="1">
    <citation type="submission" date="2019-07" db="EMBL/GenBank/DDBJ databases">
        <title>Whole genome shotgun sequence of Cellulomonas persica NBRC 101101.</title>
        <authorList>
            <person name="Hosoyama A."/>
            <person name="Uohara A."/>
            <person name="Ohji S."/>
            <person name="Ichikawa N."/>
        </authorList>
    </citation>
    <scope>NUCLEOTIDE SEQUENCE [LARGE SCALE GENOMIC DNA]</scope>
    <source>
        <strain evidence="4 5">NBRC 101101</strain>
    </source>
</reference>
<evidence type="ECO:0000259" key="3">
    <source>
        <dbReference type="SMART" id="SM00829"/>
    </source>
</evidence>
<dbReference type="Gene3D" id="3.40.50.720">
    <property type="entry name" value="NAD(P)-binding Rossmann-like Domain"/>
    <property type="match status" value="1"/>
</dbReference>
<dbReference type="GO" id="GO:0070402">
    <property type="term" value="F:NADPH binding"/>
    <property type="evidence" value="ECO:0007669"/>
    <property type="project" value="TreeGrafter"/>
</dbReference>
<dbReference type="GO" id="GO:0016651">
    <property type="term" value="F:oxidoreductase activity, acting on NAD(P)H"/>
    <property type="evidence" value="ECO:0007669"/>
    <property type="project" value="TreeGrafter"/>
</dbReference>